<organism evidence="1 2">
    <name type="scientific">Nibribacter koreensis</name>
    <dbReference type="NCBI Taxonomy" id="1084519"/>
    <lineage>
        <taxon>Bacteria</taxon>
        <taxon>Pseudomonadati</taxon>
        <taxon>Bacteroidota</taxon>
        <taxon>Cytophagia</taxon>
        <taxon>Cytophagales</taxon>
        <taxon>Hymenobacteraceae</taxon>
        <taxon>Nibribacter</taxon>
    </lineage>
</organism>
<proteinExistence type="predicted"/>
<reference evidence="2" key="1">
    <citation type="journal article" date="2019" name="Int. J. Syst. Evol. Microbiol.">
        <title>The Global Catalogue of Microorganisms (GCM) 10K type strain sequencing project: providing services to taxonomists for standard genome sequencing and annotation.</title>
        <authorList>
            <consortium name="The Broad Institute Genomics Platform"/>
            <consortium name="The Broad Institute Genome Sequencing Center for Infectious Disease"/>
            <person name="Wu L."/>
            <person name="Ma J."/>
        </authorList>
    </citation>
    <scope>NUCLEOTIDE SEQUENCE [LARGE SCALE GENOMIC DNA]</scope>
    <source>
        <strain evidence="2">JCM 17917</strain>
    </source>
</reference>
<dbReference type="EMBL" id="BAABGX010000003">
    <property type="protein sequence ID" value="GAA4313244.1"/>
    <property type="molecule type" value="Genomic_DNA"/>
</dbReference>
<sequence length="219" mass="24990">MAASASLAQTQDHYVWVSGQVLKQVDKTPIAGVSVFTKRSGLGASTDGEGRFRVQISSTDTLVFRALGYRQKLYVPALRSVTELRVNILLQEESVQLKEVQVGPVATPEKVDRVLRNMKPRAAAPKPRMNAMVPRVIIPPKPLSSEPPSPLMLLSSPLNYFYEQFSKDGKQRRRVALLMEQQEMLKAIERENLKKDSIRQARLRYNRFFRDTVSFYPRW</sequence>
<gene>
    <name evidence="1" type="ORF">GCM10023183_32770</name>
</gene>
<protein>
    <recommendedName>
        <fullName evidence="3">CarboxypepD_reg-like domain-containing protein</fullName>
    </recommendedName>
</protein>
<dbReference type="SUPFAM" id="SSF49464">
    <property type="entry name" value="Carboxypeptidase regulatory domain-like"/>
    <property type="match status" value="1"/>
</dbReference>
<dbReference type="Pfam" id="PF13715">
    <property type="entry name" value="CarbopepD_reg_2"/>
    <property type="match status" value="1"/>
</dbReference>
<evidence type="ECO:0000313" key="1">
    <source>
        <dbReference type="EMBL" id="GAA4313244.1"/>
    </source>
</evidence>
<name>A0ABP8FXX6_9BACT</name>
<dbReference type="InterPro" id="IPR008969">
    <property type="entry name" value="CarboxyPept-like_regulatory"/>
</dbReference>
<comment type="caution">
    <text evidence="1">The sequence shown here is derived from an EMBL/GenBank/DDBJ whole genome shotgun (WGS) entry which is preliminary data.</text>
</comment>
<dbReference type="Proteomes" id="UP001501844">
    <property type="component" value="Unassembled WGS sequence"/>
</dbReference>
<evidence type="ECO:0000313" key="2">
    <source>
        <dbReference type="Proteomes" id="UP001501844"/>
    </source>
</evidence>
<evidence type="ECO:0008006" key="3">
    <source>
        <dbReference type="Google" id="ProtNLM"/>
    </source>
</evidence>
<keyword evidence="2" id="KW-1185">Reference proteome</keyword>
<accession>A0ABP8FXX6</accession>